<dbReference type="Gene3D" id="3.30.1330.70">
    <property type="entry name" value="Holliday junction resolvase RusA"/>
    <property type="match status" value="1"/>
</dbReference>
<evidence type="ECO:0000313" key="1">
    <source>
        <dbReference type="EMBL" id="XAH73165.1"/>
    </source>
</evidence>
<dbReference type="InterPro" id="IPR008822">
    <property type="entry name" value="Endonuclease_RusA-like"/>
</dbReference>
<reference evidence="1 2" key="1">
    <citation type="submission" date="2024-02" db="EMBL/GenBank/DDBJ databases">
        <title>Bacterial strain from lacustrine sediment.</title>
        <authorList>
            <person name="Petit C."/>
            <person name="Fadhlaoui K."/>
        </authorList>
    </citation>
    <scope>NUCLEOTIDE SEQUENCE [LARGE SCALE GENOMIC DNA]</scope>
    <source>
        <strain evidence="1 2">IPX-CK</strain>
    </source>
</reference>
<dbReference type="RefSeq" id="WP_342756772.1">
    <property type="nucleotide sequence ID" value="NZ_CP146256.1"/>
</dbReference>
<accession>A0ABZ3ETK1</accession>
<protein>
    <submittedName>
        <fullName evidence="1">RusA family crossover junction endodeoxyribonuclease</fullName>
    </submittedName>
</protein>
<keyword evidence="2" id="KW-1185">Reference proteome</keyword>
<proteinExistence type="predicted"/>
<evidence type="ECO:0000313" key="2">
    <source>
        <dbReference type="Proteomes" id="UP001451571"/>
    </source>
</evidence>
<sequence length="124" mass="14467">MKYLLTIPGRLDNLNDYIRAERASKYKGAGMKADNEMLVFMAIRRCLRGVKIQKPVMMSYHWHEKDSRRDLDNISSFGRKVIQDALVKDGILENDGWNNIKGFTDAFYIDKNNPRIEVEIVEIE</sequence>
<dbReference type="SUPFAM" id="SSF103084">
    <property type="entry name" value="Holliday junction resolvase RusA"/>
    <property type="match status" value="1"/>
</dbReference>
<dbReference type="EMBL" id="CP146256">
    <property type="protein sequence ID" value="XAH73165.1"/>
    <property type="molecule type" value="Genomic_DNA"/>
</dbReference>
<name>A0ABZ3ETK1_9FIRM</name>
<organism evidence="1 2">
    <name type="scientific">Kineothrix sedimenti</name>
    <dbReference type="NCBI Taxonomy" id="3123317"/>
    <lineage>
        <taxon>Bacteria</taxon>
        <taxon>Bacillati</taxon>
        <taxon>Bacillota</taxon>
        <taxon>Clostridia</taxon>
        <taxon>Lachnospirales</taxon>
        <taxon>Lachnospiraceae</taxon>
        <taxon>Kineothrix</taxon>
    </lineage>
</organism>
<dbReference type="Proteomes" id="UP001451571">
    <property type="component" value="Chromosome"/>
</dbReference>
<dbReference type="Pfam" id="PF05866">
    <property type="entry name" value="RusA"/>
    <property type="match status" value="1"/>
</dbReference>
<gene>
    <name evidence="1" type="ORF">V6984_16875</name>
</gene>
<dbReference type="InterPro" id="IPR036614">
    <property type="entry name" value="RusA-like_sf"/>
</dbReference>